<reference evidence="1 2" key="1">
    <citation type="submission" date="2023-03" db="EMBL/GenBank/DDBJ databases">
        <title>Bacillus Genome Sequencing.</title>
        <authorList>
            <person name="Dunlap C."/>
        </authorList>
    </citation>
    <scope>NUCLEOTIDE SEQUENCE [LARGE SCALE GENOMIC DNA]</scope>
    <source>
        <strain evidence="1 2">BD-533</strain>
    </source>
</reference>
<dbReference type="EMBL" id="JARLKY010000013">
    <property type="protein sequence ID" value="MEC0226822.1"/>
    <property type="molecule type" value="Genomic_DNA"/>
</dbReference>
<proteinExistence type="predicted"/>
<evidence type="ECO:0000313" key="1">
    <source>
        <dbReference type="EMBL" id="MEC0226822.1"/>
    </source>
</evidence>
<protein>
    <recommendedName>
        <fullName evidence="3">Glyoxalase-like domain-containing protein</fullName>
    </recommendedName>
</protein>
<organism evidence="1 2">
    <name type="scientific">Paenibacillus alba</name>
    <dbReference type="NCBI Taxonomy" id="1197127"/>
    <lineage>
        <taxon>Bacteria</taxon>
        <taxon>Bacillati</taxon>
        <taxon>Bacillota</taxon>
        <taxon>Bacilli</taxon>
        <taxon>Bacillales</taxon>
        <taxon>Paenibacillaceae</taxon>
        <taxon>Paenibacillus</taxon>
    </lineage>
</organism>
<sequence>MNYYLCNCNTLSNGIDISYIKAESLEKAEELYEKLLSKRGITPNSRWTSKGYCVGEVEFLNEEDINKN</sequence>
<comment type="caution">
    <text evidence="1">The sequence shown here is derived from an EMBL/GenBank/DDBJ whole genome shotgun (WGS) entry which is preliminary data.</text>
</comment>
<name>A0ABU6FY66_9BACL</name>
<dbReference type="Proteomes" id="UP001338137">
    <property type="component" value="Unassembled WGS sequence"/>
</dbReference>
<accession>A0ABU6FY66</accession>
<evidence type="ECO:0000313" key="2">
    <source>
        <dbReference type="Proteomes" id="UP001338137"/>
    </source>
</evidence>
<keyword evidence="2" id="KW-1185">Reference proteome</keyword>
<dbReference type="RefSeq" id="WP_326071224.1">
    <property type="nucleotide sequence ID" value="NZ_JARLKY010000013.1"/>
</dbReference>
<evidence type="ECO:0008006" key="3">
    <source>
        <dbReference type="Google" id="ProtNLM"/>
    </source>
</evidence>
<gene>
    <name evidence="1" type="ORF">P4I72_06785</name>
</gene>